<evidence type="ECO:0000256" key="1">
    <source>
        <dbReference type="SAM" id="Phobius"/>
    </source>
</evidence>
<dbReference type="InterPro" id="IPR010539">
    <property type="entry name" value="BaxI_1-like"/>
</dbReference>
<proteinExistence type="predicted"/>
<dbReference type="EMBL" id="JFYO01000007">
    <property type="protein sequence ID" value="EZP26262.1"/>
    <property type="molecule type" value="Genomic_DNA"/>
</dbReference>
<dbReference type="RefSeq" id="WP_036313196.1">
    <property type="nucleotide sequence ID" value="NZ_JFYO01000007.1"/>
</dbReference>
<dbReference type="PATRIC" id="fig|273677.3.peg.2571"/>
<dbReference type="AlphaFoldDB" id="A0A031FPQ2"/>
<accession>A0A031FPQ2</accession>
<feature type="transmembrane region" description="Helical" evidence="1">
    <location>
        <begin position="230"/>
        <end position="252"/>
    </location>
</feature>
<evidence type="ECO:0000313" key="2">
    <source>
        <dbReference type="EMBL" id="EZP26262.1"/>
    </source>
</evidence>
<feature type="transmembrane region" description="Helical" evidence="1">
    <location>
        <begin position="110"/>
        <end position="128"/>
    </location>
</feature>
<comment type="caution">
    <text evidence="2">The sequence shown here is derived from an EMBL/GenBank/DDBJ whole genome shotgun (WGS) entry which is preliminary data.</text>
</comment>
<name>A0A031FPQ2_9MICO</name>
<dbReference type="eggNOG" id="COG4760">
    <property type="taxonomic scope" value="Bacteria"/>
</dbReference>
<evidence type="ECO:0000313" key="3">
    <source>
        <dbReference type="Proteomes" id="UP000024001"/>
    </source>
</evidence>
<dbReference type="PANTHER" id="PTHR41282">
    <property type="entry name" value="CONSERVED TRANSMEMBRANE PROTEIN-RELATED"/>
    <property type="match status" value="1"/>
</dbReference>
<reference evidence="2 3" key="1">
    <citation type="submission" date="2014-03" db="EMBL/GenBank/DDBJ databases">
        <title>Draft Genome Sequences of 13 Willow Endophytes.</title>
        <authorList>
            <person name="Gan H.Y."/>
            <person name="Gan H.M."/>
            <person name="Savka M.A."/>
            <person name="Hudson A.O."/>
        </authorList>
    </citation>
    <scope>NUCLEOTIDE SEQUENCE [LARGE SCALE GENOMIC DNA]</scope>
    <source>
        <strain evidence="2 3">RIT293</strain>
    </source>
</reference>
<dbReference type="PANTHER" id="PTHR41282:SF1">
    <property type="entry name" value="CONSERVED TRANSMEMBRANE PROTEIN-RELATED"/>
    <property type="match status" value="1"/>
</dbReference>
<feature type="transmembrane region" description="Helical" evidence="1">
    <location>
        <begin position="135"/>
        <end position="155"/>
    </location>
</feature>
<keyword evidence="3" id="KW-1185">Reference proteome</keyword>
<feature type="transmembrane region" description="Helical" evidence="1">
    <location>
        <begin position="272"/>
        <end position="296"/>
    </location>
</feature>
<feature type="transmembrane region" description="Helical" evidence="1">
    <location>
        <begin position="161"/>
        <end position="183"/>
    </location>
</feature>
<keyword evidence="1" id="KW-0472">Membrane</keyword>
<gene>
    <name evidence="2" type="ORF">BW34_02594</name>
</gene>
<sequence>MAASGNFAFNNPVFQEQRPGLTPPAAQTNSAAASHQAAAVASNAQLEGMFAAPTASSADTGRMTVEDTVVKTAGLFGILLVTALVGWFWTLGGSLMPTQVQPGSLTMAPWIIGAFVGFILALVITFTSRKKVRPALVWAYAAAEGLFVGGISAFFEFIWPGVVLQATVATLVVVGVTLALFASGKVRVSKKANKIFMIAMVSYLVFGLVNLVLMWTGVTGGTFGLYSQKIFGIPLGLVIGLLVVLMASYSLVQDFDLVQQGARNGAPREFGWIGAFGIMVTVVWLYVEILRMIAILRGSN</sequence>
<keyword evidence="1" id="KW-0812">Transmembrane</keyword>
<keyword evidence="1" id="KW-1133">Transmembrane helix</keyword>
<dbReference type="Pfam" id="PF12811">
    <property type="entry name" value="BaxI_1"/>
    <property type="match status" value="1"/>
</dbReference>
<organism evidence="2 3">
    <name type="scientific">Microbacterium oleivorans</name>
    <dbReference type="NCBI Taxonomy" id="273677"/>
    <lineage>
        <taxon>Bacteria</taxon>
        <taxon>Bacillati</taxon>
        <taxon>Actinomycetota</taxon>
        <taxon>Actinomycetes</taxon>
        <taxon>Micrococcales</taxon>
        <taxon>Microbacteriaceae</taxon>
        <taxon>Microbacterium</taxon>
    </lineage>
</organism>
<dbReference type="Proteomes" id="UP000024001">
    <property type="component" value="Unassembled WGS sequence"/>
</dbReference>
<dbReference type="OrthoDB" id="116480at2"/>
<feature type="transmembrane region" description="Helical" evidence="1">
    <location>
        <begin position="72"/>
        <end position="90"/>
    </location>
</feature>
<protein>
    <submittedName>
        <fullName evidence="2">Putative membrane protein</fullName>
    </submittedName>
</protein>
<feature type="transmembrane region" description="Helical" evidence="1">
    <location>
        <begin position="195"/>
        <end position="218"/>
    </location>
</feature>